<keyword evidence="2" id="KW-1185">Reference proteome</keyword>
<name>A0A3N4HL25_ASCIM</name>
<dbReference type="AlphaFoldDB" id="A0A3N4HL25"/>
<evidence type="ECO:0000313" key="2">
    <source>
        <dbReference type="Proteomes" id="UP000275078"/>
    </source>
</evidence>
<sequence>MSNQRLKMEPNGRTVDRHNFIRQLPPLGDDDYWITDKPIPTNPAIRPRDCYGYILDFEDTQEGLERGSAYSTRRIPTAIIDRTDIPTMEETIAAYELTTYLKNHPNGKIELSEWVRDTMGDYKAMKFCQLTTIHSGRIKCVSASFTDIRGSIDNRYFNKNMMTPSNEVPEERLRVQLEFRKNGLGTVSLAVLSPVKRGDTRQVFGWARSASECPDNDASFDAIQELTSMQHKVLGYVIPGDTFKHHRIATAFPLNETRRAGPAIESDNDDDLDAGIEPVSVKFEVHWASYCPLNVDLYKVQMED</sequence>
<accession>A0A3N4HL25</accession>
<organism evidence="1 2">
    <name type="scientific">Ascobolus immersus RN42</name>
    <dbReference type="NCBI Taxonomy" id="1160509"/>
    <lineage>
        <taxon>Eukaryota</taxon>
        <taxon>Fungi</taxon>
        <taxon>Dikarya</taxon>
        <taxon>Ascomycota</taxon>
        <taxon>Pezizomycotina</taxon>
        <taxon>Pezizomycetes</taxon>
        <taxon>Pezizales</taxon>
        <taxon>Ascobolaceae</taxon>
        <taxon>Ascobolus</taxon>
    </lineage>
</organism>
<evidence type="ECO:0000313" key="1">
    <source>
        <dbReference type="EMBL" id="RPA73596.1"/>
    </source>
</evidence>
<gene>
    <name evidence="1" type="ORF">BJ508DRAFT_313638</name>
</gene>
<proteinExistence type="predicted"/>
<protein>
    <submittedName>
        <fullName evidence="1">Uncharacterized protein</fullName>
    </submittedName>
</protein>
<dbReference type="Proteomes" id="UP000275078">
    <property type="component" value="Unassembled WGS sequence"/>
</dbReference>
<dbReference type="EMBL" id="ML119815">
    <property type="protein sequence ID" value="RPA73596.1"/>
    <property type="molecule type" value="Genomic_DNA"/>
</dbReference>
<reference evidence="1 2" key="1">
    <citation type="journal article" date="2018" name="Nat. Ecol. Evol.">
        <title>Pezizomycetes genomes reveal the molecular basis of ectomycorrhizal truffle lifestyle.</title>
        <authorList>
            <person name="Murat C."/>
            <person name="Payen T."/>
            <person name="Noel B."/>
            <person name="Kuo A."/>
            <person name="Morin E."/>
            <person name="Chen J."/>
            <person name="Kohler A."/>
            <person name="Krizsan K."/>
            <person name="Balestrini R."/>
            <person name="Da Silva C."/>
            <person name="Montanini B."/>
            <person name="Hainaut M."/>
            <person name="Levati E."/>
            <person name="Barry K.W."/>
            <person name="Belfiori B."/>
            <person name="Cichocki N."/>
            <person name="Clum A."/>
            <person name="Dockter R.B."/>
            <person name="Fauchery L."/>
            <person name="Guy J."/>
            <person name="Iotti M."/>
            <person name="Le Tacon F."/>
            <person name="Lindquist E.A."/>
            <person name="Lipzen A."/>
            <person name="Malagnac F."/>
            <person name="Mello A."/>
            <person name="Molinier V."/>
            <person name="Miyauchi S."/>
            <person name="Poulain J."/>
            <person name="Riccioni C."/>
            <person name="Rubini A."/>
            <person name="Sitrit Y."/>
            <person name="Splivallo R."/>
            <person name="Traeger S."/>
            <person name="Wang M."/>
            <person name="Zifcakova L."/>
            <person name="Wipf D."/>
            <person name="Zambonelli A."/>
            <person name="Paolocci F."/>
            <person name="Nowrousian M."/>
            <person name="Ottonello S."/>
            <person name="Baldrian P."/>
            <person name="Spatafora J.W."/>
            <person name="Henrissat B."/>
            <person name="Nagy L.G."/>
            <person name="Aury J.M."/>
            <person name="Wincker P."/>
            <person name="Grigoriev I.V."/>
            <person name="Bonfante P."/>
            <person name="Martin F.M."/>
        </authorList>
    </citation>
    <scope>NUCLEOTIDE SEQUENCE [LARGE SCALE GENOMIC DNA]</scope>
    <source>
        <strain evidence="1 2">RN42</strain>
    </source>
</reference>